<dbReference type="PANTHER" id="PTHR30023">
    <property type="entry name" value="D-ALANYL-D-ALANINE CARBOXYPEPTIDASE"/>
    <property type="match status" value="1"/>
</dbReference>
<dbReference type="InterPro" id="IPR012338">
    <property type="entry name" value="Beta-lactam/transpept-like"/>
</dbReference>
<evidence type="ECO:0000313" key="4">
    <source>
        <dbReference type="Proteomes" id="UP000031408"/>
    </source>
</evidence>
<evidence type="ECO:0000256" key="2">
    <source>
        <dbReference type="ARBA" id="ARBA00022801"/>
    </source>
</evidence>
<dbReference type="GO" id="GO:0004185">
    <property type="term" value="F:serine-type carboxypeptidase activity"/>
    <property type="evidence" value="ECO:0007669"/>
    <property type="project" value="InterPro"/>
</dbReference>
<dbReference type="InterPro" id="IPR000667">
    <property type="entry name" value="Peptidase_S13"/>
</dbReference>
<keyword evidence="4" id="KW-1185">Reference proteome</keyword>
<evidence type="ECO:0008006" key="5">
    <source>
        <dbReference type="Google" id="ProtNLM"/>
    </source>
</evidence>
<protein>
    <recommendedName>
        <fullName evidence="5">D-alanyl-D-alanine carboxypeptidase</fullName>
    </recommendedName>
</protein>
<dbReference type="GO" id="GO:0000270">
    <property type="term" value="P:peptidoglycan metabolic process"/>
    <property type="evidence" value="ECO:0007669"/>
    <property type="project" value="TreeGrafter"/>
</dbReference>
<name>A0A0C1L4H6_9BACT</name>
<dbReference type="RefSeq" id="WP_039139990.1">
    <property type="nucleotide sequence ID" value="NZ_JSVC01000012.1"/>
</dbReference>
<gene>
    <name evidence="3" type="ORF">OI18_11475</name>
</gene>
<evidence type="ECO:0000256" key="1">
    <source>
        <dbReference type="ARBA" id="ARBA00006096"/>
    </source>
</evidence>
<dbReference type="Gene3D" id="3.40.710.10">
    <property type="entry name" value="DD-peptidase/beta-lactamase superfamily"/>
    <property type="match status" value="2"/>
</dbReference>
<proteinExistence type="inferred from homology"/>
<dbReference type="SUPFAM" id="SSF56601">
    <property type="entry name" value="beta-lactamase/transpeptidase-like"/>
    <property type="match status" value="1"/>
</dbReference>
<dbReference type="OrthoDB" id="9802627at2"/>
<dbReference type="GO" id="GO:0006508">
    <property type="term" value="P:proteolysis"/>
    <property type="evidence" value="ECO:0007669"/>
    <property type="project" value="InterPro"/>
</dbReference>
<dbReference type="EMBL" id="JSVC01000012">
    <property type="protein sequence ID" value="KIC94486.1"/>
    <property type="molecule type" value="Genomic_DNA"/>
</dbReference>
<keyword evidence="2" id="KW-0378">Hydrolase</keyword>
<dbReference type="PRINTS" id="PR00922">
    <property type="entry name" value="DADACBPTASE3"/>
</dbReference>
<comment type="similarity">
    <text evidence="1">Belongs to the peptidase S13 family.</text>
</comment>
<organism evidence="3 4">
    <name type="scientific">Flavihumibacter solisilvae</name>
    <dbReference type="NCBI Taxonomy" id="1349421"/>
    <lineage>
        <taxon>Bacteria</taxon>
        <taxon>Pseudomonadati</taxon>
        <taxon>Bacteroidota</taxon>
        <taxon>Chitinophagia</taxon>
        <taxon>Chitinophagales</taxon>
        <taxon>Chitinophagaceae</taxon>
        <taxon>Flavihumibacter</taxon>
    </lineage>
</organism>
<dbReference type="AlphaFoldDB" id="A0A0C1L4H6"/>
<accession>A0A0C1L4H6</accession>
<sequence>MKKIAIQIIGIIFSVTSLEAQVSSKLQQAAATFSNDEQLKHATWSVLVTDASTGKTIFDHNSETGLAPASTQKVITSITAFETLGKDFRYSTFIGTDGKELFIQAAGDPSFGSWRYTDTKPEVILEKVRKGIAQGGATQSAGSISPDTSNWDDESIPDGWIWQDIGNYYGAGARQFNWRENQYDILLRSGSTIGSAVSINTTKPVMQGLRFTSLITAAAKGTGDNAYIYHAPGSSTVLVRGTIPVNENSFTISGSIHDPLKQFNAELGQPVIDLPAHLLSSGSVKVVYQHRSPSFDSLNYWFMRKSINLYGEAFLKTMAAKQTGKGTRENGIRFVRDFWKQRGIDEAALQITDGSGLSPQNRVTTRSLVTALQYARSKTWFPSFYESLPLYNGMKLKSGSINGSRAFAGYHTAGGTTYVIAIIVNNYSGSSAAMVKKIFTLLDNLK</sequence>
<dbReference type="PANTHER" id="PTHR30023:SF0">
    <property type="entry name" value="PENICILLIN-SENSITIVE CARBOXYPEPTIDASE A"/>
    <property type="match status" value="1"/>
</dbReference>
<dbReference type="STRING" id="1349421.OI18_11475"/>
<comment type="caution">
    <text evidence="3">The sequence shown here is derived from an EMBL/GenBank/DDBJ whole genome shotgun (WGS) entry which is preliminary data.</text>
</comment>
<reference evidence="3 4" key="1">
    <citation type="submission" date="2014-11" db="EMBL/GenBank/DDBJ databases">
        <title>Genome sequence of Flavihumibacter solisilvae 3-3.</title>
        <authorList>
            <person name="Zhou G."/>
            <person name="Li M."/>
            <person name="Wang G."/>
        </authorList>
    </citation>
    <scope>NUCLEOTIDE SEQUENCE [LARGE SCALE GENOMIC DNA]</scope>
    <source>
        <strain evidence="3 4">3-3</strain>
    </source>
</reference>
<dbReference type="NCBIfam" id="TIGR00666">
    <property type="entry name" value="PBP4"/>
    <property type="match status" value="1"/>
</dbReference>
<evidence type="ECO:0000313" key="3">
    <source>
        <dbReference type="EMBL" id="KIC94486.1"/>
    </source>
</evidence>
<dbReference type="Proteomes" id="UP000031408">
    <property type="component" value="Unassembled WGS sequence"/>
</dbReference>
<dbReference type="Pfam" id="PF02113">
    <property type="entry name" value="Peptidase_S13"/>
    <property type="match status" value="1"/>
</dbReference>